<dbReference type="GO" id="GO:0016989">
    <property type="term" value="F:sigma factor antagonist activity"/>
    <property type="evidence" value="ECO:0007669"/>
    <property type="project" value="TreeGrafter"/>
</dbReference>
<evidence type="ECO:0000256" key="11">
    <source>
        <dbReference type="SAM" id="MobiDB-lite"/>
    </source>
</evidence>
<keyword evidence="15" id="KW-1185">Reference proteome</keyword>
<evidence type="ECO:0000256" key="12">
    <source>
        <dbReference type="SAM" id="Phobius"/>
    </source>
</evidence>
<evidence type="ECO:0000313" key="15">
    <source>
        <dbReference type="Proteomes" id="UP000199009"/>
    </source>
</evidence>
<organism evidence="14 15">
    <name type="scientific">Microbacterium pygmaeum</name>
    <dbReference type="NCBI Taxonomy" id="370764"/>
    <lineage>
        <taxon>Bacteria</taxon>
        <taxon>Bacillati</taxon>
        <taxon>Actinomycetota</taxon>
        <taxon>Actinomycetes</taxon>
        <taxon>Micrococcales</taxon>
        <taxon>Microbacteriaceae</taxon>
        <taxon>Microbacterium</taxon>
    </lineage>
</organism>
<keyword evidence="7 12" id="KW-0472">Membrane</keyword>
<reference evidence="14 15" key="1">
    <citation type="submission" date="2016-10" db="EMBL/GenBank/DDBJ databases">
        <authorList>
            <person name="de Groot N.N."/>
        </authorList>
    </citation>
    <scope>NUCLEOTIDE SEQUENCE [LARGE SCALE GENOMIC DNA]</scope>
    <source>
        <strain evidence="14 15">DSM 23142</strain>
    </source>
</reference>
<accession>A0A1G7Y6U1</accession>
<feature type="compositionally biased region" description="Low complexity" evidence="11">
    <location>
        <begin position="104"/>
        <end position="117"/>
    </location>
</feature>
<evidence type="ECO:0000256" key="5">
    <source>
        <dbReference type="ARBA" id="ARBA00022989"/>
    </source>
</evidence>
<protein>
    <recommendedName>
        <fullName evidence="10">Regulator of SigK</fullName>
    </recommendedName>
    <alternativeName>
        <fullName evidence="9">Sigma-K anti-sigma factor RskA</fullName>
    </alternativeName>
</protein>
<feature type="transmembrane region" description="Helical" evidence="12">
    <location>
        <begin position="131"/>
        <end position="151"/>
    </location>
</feature>
<comment type="subcellular location">
    <subcellularLocation>
        <location evidence="2">Cell membrane</location>
    </subcellularLocation>
    <subcellularLocation>
        <location evidence="1">Membrane</location>
        <topology evidence="1">Single-pass membrane protein</topology>
    </subcellularLocation>
</comment>
<keyword evidence="4 12" id="KW-0812">Transmembrane</keyword>
<evidence type="ECO:0000256" key="3">
    <source>
        <dbReference type="ARBA" id="ARBA00022475"/>
    </source>
</evidence>
<evidence type="ECO:0000256" key="7">
    <source>
        <dbReference type="ARBA" id="ARBA00023136"/>
    </source>
</evidence>
<evidence type="ECO:0000256" key="8">
    <source>
        <dbReference type="ARBA" id="ARBA00023163"/>
    </source>
</evidence>
<dbReference type="InterPro" id="IPR041916">
    <property type="entry name" value="Anti_sigma_zinc_sf"/>
</dbReference>
<evidence type="ECO:0000256" key="1">
    <source>
        <dbReference type="ARBA" id="ARBA00004167"/>
    </source>
</evidence>
<keyword evidence="5 12" id="KW-1133">Transmembrane helix</keyword>
<feature type="domain" description="Anti-sigma K factor RskA C-terminal" evidence="13">
    <location>
        <begin position="132"/>
        <end position="270"/>
    </location>
</feature>
<evidence type="ECO:0000256" key="10">
    <source>
        <dbReference type="ARBA" id="ARBA00030803"/>
    </source>
</evidence>
<dbReference type="PANTHER" id="PTHR37461">
    <property type="entry name" value="ANTI-SIGMA-K FACTOR RSKA"/>
    <property type="match status" value="1"/>
</dbReference>
<dbReference type="RefSeq" id="WP_091488591.1">
    <property type="nucleotide sequence ID" value="NZ_LT629692.1"/>
</dbReference>
<keyword evidence="3" id="KW-1003">Cell membrane</keyword>
<evidence type="ECO:0000256" key="9">
    <source>
        <dbReference type="ARBA" id="ARBA00029829"/>
    </source>
</evidence>
<dbReference type="AlphaFoldDB" id="A0A1G7Y6U1"/>
<dbReference type="InterPro" id="IPR018764">
    <property type="entry name" value="RskA_C"/>
</dbReference>
<evidence type="ECO:0000256" key="4">
    <source>
        <dbReference type="ARBA" id="ARBA00022692"/>
    </source>
</evidence>
<name>A0A1G7Y6U1_9MICO</name>
<evidence type="ECO:0000256" key="6">
    <source>
        <dbReference type="ARBA" id="ARBA00023015"/>
    </source>
</evidence>
<sequence>MNEQEFAELAAGYVLNALSPDETAAFERARSAHPEWEAIVESDAATATRLAELTAPETPSAGIRAALLAQIAVTPQNQPTDIVPTADDAPPAAQTRAEARAQAELRAAAQSSSRSEPVAASARRPGGMRTWFALAASLVLLVGVGWGAVFVSEQLSTPASVVALQEIQDAPDVQSATAELADGGEATAYWSASLGKSVLVSDGLPSLADDQSFQAWFVRDGEAISAGTFAADGGTATALLSGDVQPGDVIAVTVEAVGGSETGQPTTDPILAIPTA</sequence>
<proteinExistence type="predicted"/>
<dbReference type="Proteomes" id="UP000199009">
    <property type="component" value="Chromosome I"/>
</dbReference>
<dbReference type="Pfam" id="PF10099">
    <property type="entry name" value="RskA_C"/>
    <property type="match status" value="1"/>
</dbReference>
<dbReference type="GO" id="GO:0005886">
    <property type="term" value="C:plasma membrane"/>
    <property type="evidence" value="ECO:0007669"/>
    <property type="project" value="UniProtKB-SubCell"/>
</dbReference>
<dbReference type="EMBL" id="LT629692">
    <property type="protein sequence ID" value="SDG92119.1"/>
    <property type="molecule type" value="Genomic_DNA"/>
</dbReference>
<keyword evidence="6" id="KW-0805">Transcription regulation</keyword>
<feature type="compositionally biased region" description="Low complexity" evidence="11">
    <location>
        <begin position="79"/>
        <end position="96"/>
    </location>
</feature>
<dbReference type="GO" id="GO:0006417">
    <property type="term" value="P:regulation of translation"/>
    <property type="evidence" value="ECO:0007669"/>
    <property type="project" value="TreeGrafter"/>
</dbReference>
<dbReference type="Gene3D" id="1.10.10.1320">
    <property type="entry name" value="Anti-sigma factor, zinc-finger domain"/>
    <property type="match status" value="1"/>
</dbReference>
<keyword evidence="8" id="KW-0804">Transcription</keyword>
<dbReference type="PANTHER" id="PTHR37461:SF1">
    <property type="entry name" value="ANTI-SIGMA-K FACTOR RSKA"/>
    <property type="match status" value="1"/>
</dbReference>
<evidence type="ECO:0000259" key="13">
    <source>
        <dbReference type="Pfam" id="PF10099"/>
    </source>
</evidence>
<feature type="region of interest" description="Disordered" evidence="11">
    <location>
        <begin position="78"/>
        <end position="122"/>
    </location>
</feature>
<evidence type="ECO:0000256" key="2">
    <source>
        <dbReference type="ARBA" id="ARBA00004236"/>
    </source>
</evidence>
<gene>
    <name evidence="14" type="ORF">SAMN04489810_1654</name>
</gene>
<dbReference type="InterPro" id="IPR051474">
    <property type="entry name" value="Anti-sigma-K/W_factor"/>
</dbReference>
<dbReference type="OrthoDB" id="153510at2"/>
<dbReference type="STRING" id="370764.SAMN04489810_1654"/>
<evidence type="ECO:0000313" key="14">
    <source>
        <dbReference type="EMBL" id="SDG92119.1"/>
    </source>
</evidence>